<organism evidence="1 2">
    <name type="scientific">Dimorphilus gyrociliatus</name>
    <dbReference type="NCBI Taxonomy" id="2664684"/>
    <lineage>
        <taxon>Eukaryota</taxon>
        <taxon>Metazoa</taxon>
        <taxon>Spiralia</taxon>
        <taxon>Lophotrochozoa</taxon>
        <taxon>Annelida</taxon>
        <taxon>Polychaeta</taxon>
        <taxon>Polychaeta incertae sedis</taxon>
        <taxon>Dinophilidae</taxon>
        <taxon>Dimorphilus</taxon>
    </lineage>
</organism>
<protein>
    <submittedName>
        <fullName evidence="1">Uncharacterized protein</fullName>
    </submittedName>
</protein>
<dbReference type="EMBL" id="CAJFCJ010000007">
    <property type="protein sequence ID" value="CAD5117594.1"/>
    <property type="molecule type" value="Genomic_DNA"/>
</dbReference>
<dbReference type="Proteomes" id="UP000549394">
    <property type="component" value="Unassembled WGS sequence"/>
</dbReference>
<accession>A0A7I8VQ46</accession>
<evidence type="ECO:0000313" key="1">
    <source>
        <dbReference type="EMBL" id="CAD5117594.1"/>
    </source>
</evidence>
<sequence length="441" mass="49711">MLMDDQINFQVVVDTCPRCQVLTKIPSNWAVCDGKLHECRNCGQVRRRDCSKSDKLEMNLILEPCRNCGTTSKDDLLAENNNLICKVCKKRRESVRGFINDYSPSLRCSNDVCQGSKRNTCTISFEDGMASGIKCSCGRGASLPNQLPNDLEPTCGGCGRPSKYNVILTLNQNDATIERINCIFCKVVQPLSDHELFLPKANFSLKRISKLSTVKIGDLICFYKGKGYLRYAVVTATNDKTLRVVENRPKDGVVKHDVRIDLKRHLLFKEIDCIVRNVVEKAEKRVGQPHNELFYNALDFIDGLISSTKEKNRNKNDDLSDFLREKLKRIQMYVNDNNEKVQSLPIMEEKKETLLAANLLLEGGSCFWKIINAKENNDRRWMQEVIVQAAEQGISIIGKAIFGVTGSNVGYCIGKLIGPLIASAIIRDEQPILQRRKSTPV</sequence>
<reference evidence="1 2" key="1">
    <citation type="submission" date="2020-08" db="EMBL/GenBank/DDBJ databases">
        <authorList>
            <person name="Hejnol A."/>
        </authorList>
    </citation>
    <scope>NUCLEOTIDE SEQUENCE [LARGE SCALE GENOMIC DNA]</scope>
</reference>
<keyword evidence="2" id="KW-1185">Reference proteome</keyword>
<gene>
    <name evidence="1" type="ORF">DGYR_LOCUS6109</name>
</gene>
<proteinExistence type="predicted"/>
<dbReference type="AlphaFoldDB" id="A0A7I8VQ46"/>
<evidence type="ECO:0000313" key="2">
    <source>
        <dbReference type="Proteomes" id="UP000549394"/>
    </source>
</evidence>
<name>A0A7I8VQ46_9ANNE</name>
<comment type="caution">
    <text evidence="1">The sequence shown here is derived from an EMBL/GenBank/DDBJ whole genome shotgun (WGS) entry which is preliminary data.</text>
</comment>